<keyword evidence="3" id="KW-1185">Reference proteome</keyword>
<dbReference type="Proteomes" id="UP000289703">
    <property type="component" value="Unassembled WGS sequence"/>
</dbReference>
<evidence type="ECO:0000313" key="2">
    <source>
        <dbReference type="EMBL" id="RXQ96086.1"/>
    </source>
</evidence>
<dbReference type="Gene3D" id="1.10.150.20">
    <property type="entry name" value="5' to 3' exonuclease, C-terminal subdomain"/>
    <property type="match status" value="1"/>
</dbReference>
<evidence type="ECO:0000259" key="1">
    <source>
        <dbReference type="Pfam" id="PF04994"/>
    </source>
</evidence>
<dbReference type="AlphaFoldDB" id="A0A4Q1JP99"/>
<dbReference type="Pfam" id="PF04994">
    <property type="entry name" value="TfoX_C"/>
    <property type="match status" value="1"/>
</dbReference>
<evidence type="ECO:0000313" key="3">
    <source>
        <dbReference type="Proteomes" id="UP000289703"/>
    </source>
</evidence>
<dbReference type="RefSeq" id="WP_129253344.1">
    <property type="nucleotide sequence ID" value="NZ_SAXA01000003.1"/>
</dbReference>
<dbReference type="PANTHER" id="PTHR36121:SF1">
    <property type="entry name" value="PROTEIN SXY"/>
    <property type="match status" value="1"/>
</dbReference>
<proteinExistence type="predicted"/>
<dbReference type="InterPro" id="IPR007077">
    <property type="entry name" value="TfoX_C"/>
</dbReference>
<dbReference type="InterPro" id="IPR047525">
    <property type="entry name" value="TfoX-like"/>
</dbReference>
<name>A0A4Q1JP99_9BACT</name>
<organism evidence="2 3">
    <name type="scientific">Ancylomarina salipaludis</name>
    <dbReference type="NCBI Taxonomy" id="2501299"/>
    <lineage>
        <taxon>Bacteria</taxon>
        <taxon>Pseudomonadati</taxon>
        <taxon>Bacteroidota</taxon>
        <taxon>Bacteroidia</taxon>
        <taxon>Marinilabiliales</taxon>
        <taxon>Marinifilaceae</taxon>
        <taxon>Ancylomarina</taxon>
    </lineage>
</organism>
<reference evidence="2 3" key="1">
    <citation type="submission" date="2019-01" db="EMBL/GenBank/DDBJ databases">
        <title>Ancylomarina salipaludis sp. nov., isolated from a salt marsh.</title>
        <authorList>
            <person name="Yoon J.-H."/>
        </authorList>
    </citation>
    <scope>NUCLEOTIDE SEQUENCE [LARGE SCALE GENOMIC DNA]</scope>
    <source>
        <strain evidence="2 3">SHSM-M15</strain>
    </source>
</reference>
<gene>
    <name evidence="2" type="ORF">EO244_04380</name>
</gene>
<dbReference type="EMBL" id="SAXA01000003">
    <property type="protein sequence ID" value="RXQ96086.1"/>
    <property type="molecule type" value="Genomic_DNA"/>
</dbReference>
<comment type="caution">
    <text evidence="2">The sequence shown here is derived from an EMBL/GenBank/DDBJ whole genome shotgun (WGS) entry which is preliminary data.</text>
</comment>
<sequence length="101" mass="11433">MKTLTDLPNIGKTLADKLNKIGIKNEQDLKQIGSENAILKISAIEKSGVCINMLYALEGAIQGIRWHGLDNEKKDELKAFYRMFELSEKLSKEGINNFKKH</sequence>
<feature type="domain" description="TfoX C-terminal" evidence="1">
    <location>
        <begin position="2"/>
        <end position="80"/>
    </location>
</feature>
<dbReference type="PANTHER" id="PTHR36121">
    <property type="entry name" value="PROTEIN SXY"/>
    <property type="match status" value="1"/>
</dbReference>
<accession>A0A4Q1JP99</accession>
<dbReference type="OrthoDB" id="9796798at2"/>
<protein>
    <submittedName>
        <fullName evidence="2">Competence protein TfoX</fullName>
    </submittedName>
</protein>